<dbReference type="EMBL" id="JAMQKB010000005">
    <property type="protein sequence ID" value="MDC3424255.1"/>
    <property type="molecule type" value="Genomic_DNA"/>
</dbReference>
<gene>
    <name evidence="10" type="ORF">NC797_07000</name>
</gene>
<evidence type="ECO:0000256" key="3">
    <source>
        <dbReference type="ARBA" id="ARBA00022692"/>
    </source>
</evidence>
<evidence type="ECO:0000256" key="8">
    <source>
        <dbReference type="SAM" id="Phobius"/>
    </source>
</evidence>
<dbReference type="Proteomes" id="UP001145050">
    <property type="component" value="Unassembled WGS sequence"/>
</dbReference>
<dbReference type="Pfam" id="PF18967">
    <property type="entry name" value="PycTM"/>
    <property type="match status" value="1"/>
</dbReference>
<proteinExistence type="predicted"/>
<keyword evidence="11" id="KW-1185">Reference proteome</keyword>
<feature type="transmembrane region" description="Helical" evidence="8">
    <location>
        <begin position="31"/>
        <end position="48"/>
    </location>
</feature>
<keyword evidence="7 8" id="KW-0472">Membrane</keyword>
<dbReference type="GO" id="GO:0005886">
    <property type="term" value="C:plasma membrane"/>
    <property type="evidence" value="ECO:0007669"/>
    <property type="project" value="UniProtKB-SubCell"/>
</dbReference>
<dbReference type="GO" id="GO:0000166">
    <property type="term" value="F:nucleotide binding"/>
    <property type="evidence" value="ECO:0007669"/>
    <property type="project" value="UniProtKB-KW"/>
</dbReference>
<comment type="caution">
    <text evidence="10">The sequence shown here is derived from an EMBL/GenBank/DDBJ whole genome shotgun (WGS) entry which is preliminary data.</text>
</comment>
<evidence type="ECO:0000256" key="4">
    <source>
        <dbReference type="ARBA" id="ARBA00022741"/>
    </source>
</evidence>
<keyword evidence="2" id="KW-1003">Cell membrane</keyword>
<keyword evidence="5 8" id="KW-1133">Transmembrane helix</keyword>
<evidence type="ECO:0000256" key="1">
    <source>
        <dbReference type="ARBA" id="ARBA00004236"/>
    </source>
</evidence>
<evidence type="ECO:0000256" key="2">
    <source>
        <dbReference type="ARBA" id="ARBA00022475"/>
    </source>
</evidence>
<feature type="transmembrane region" description="Helical" evidence="8">
    <location>
        <begin position="68"/>
        <end position="94"/>
    </location>
</feature>
<evidence type="ECO:0000256" key="7">
    <source>
        <dbReference type="ARBA" id="ARBA00023136"/>
    </source>
</evidence>
<protein>
    <submittedName>
        <fullName evidence="10">DUF5706 domain-containing protein</fullName>
    </submittedName>
</protein>
<comment type="subcellular location">
    <subcellularLocation>
        <location evidence="1">Cell membrane</location>
    </subcellularLocation>
</comment>
<evidence type="ECO:0000256" key="6">
    <source>
        <dbReference type="ARBA" id="ARBA00023118"/>
    </source>
</evidence>
<keyword evidence="4" id="KW-0547">Nucleotide-binding</keyword>
<evidence type="ECO:0000313" key="11">
    <source>
        <dbReference type="Proteomes" id="UP001145050"/>
    </source>
</evidence>
<accession>A0A9X4AN80</accession>
<name>A0A9X4AN80_9BACI</name>
<dbReference type="GO" id="GO:0051607">
    <property type="term" value="P:defense response to virus"/>
    <property type="evidence" value="ECO:0007669"/>
    <property type="project" value="UniProtKB-KW"/>
</dbReference>
<dbReference type="AlphaFoldDB" id="A0A9X4AN80"/>
<dbReference type="RefSeq" id="WP_272436059.1">
    <property type="nucleotide sequence ID" value="NZ_JAMQKB010000005.1"/>
</dbReference>
<feature type="transmembrane region" description="Helical" evidence="8">
    <location>
        <begin position="168"/>
        <end position="187"/>
    </location>
</feature>
<evidence type="ECO:0000313" key="10">
    <source>
        <dbReference type="EMBL" id="MDC3424255.1"/>
    </source>
</evidence>
<sequence>MNKETKGYNQEEIGKTLERINYWISNCDTKISFALAFSGVLLGVFFTSNTIQNSLVALFEQFSELDMYNIVVLLTTLIFVAFVICLTLSIWHFFMGLKGSVDSTVFDQDDLQTNSLLYFGTIQALKYTEFKKEVQNITKDELGNDYLSQIHINSVICQTKFNNYKKGIIYLTAAIILFVLLNIGFLFI</sequence>
<organism evidence="10 11">
    <name type="scientific">Terrihalobacillus insolitus</name>
    <dbReference type="NCBI Taxonomy" id="2950438"/>
    <lineage>
        <taxon>Bacteria</taxon>
        <taxon>Bacillati</taxon>
        <taxon>Bacillota</taxon>
        <taxon>Bacilli</taxon>
        <taxon>Bacillales</taxon>
        <taxon>Bacillaceae</taxon>
        <taxon>Terrihalobacillus</taxon>
    </lineage>
</organism>
<dbReference type="InterPro" id="IPR043760">
    <property type="entry name" value="PycTM_dom"/>
</dbReference>
<keyword evidence="3 8" id="KW-0812">Transmembrane</keyword>
<keyword evidence="6" id="KW-0051">Antiviral defense</keyword>
<reference evidence="10" key="1">
    <citation type="submission" date="2022-06" db="EMBL/GenBank/DDBJ databases">
        <title>Aquibacillus sp. a new bacterium isolated from soil saline samples.</title>
        <authorList>
            <person name="Galisteo C."/>
            <person name="De La Haba R."/>
            <person name="Sanchez-Porro C."/>
            <person name="Ventosa A."/>
        </authorList>
    </citation>
    <scope>NUCLEOTIDE SEQUENCE</scope>
    <source>
        <strain evidence="10">3ASR75-11</strain>
    </source>
</reference>
<evidence type="ECO:0000259" key="9">
    <source>
        <dbReference type="Pfam" id="PF18967"/>
    </source>
</evidence>
<feature type="domain" description="Pycsar effector protein" evidence="9">
    <location>
        <begin position="15"/>
        <end position="180"/>
    </location>
</feature>
<evidence type="ECO:0000256" key="5">
    <source>
        <dbReference type="ARBA" id="ARBA00022989"/>
    </source>
</evidence>